<dbReference type="InterPro" id="IPR006073">
    <property type="entry name" value="GTP-bd"/>
</dbReference>
<keyword evidence="9 10" id="KW-0342">GTP-binding</keyword>
<evidence type="ECO:0000256" key="3">
    <source>
        <dbReference type="ARBA" id="ARBA00022694"/>
    </source>
</evidence>
<dbReference type="GO" id="GO:0005525">
    <property type="term" value="F:GTP binding"/>
    <property type="evidence" value="ECO:0007669"/>
    <property type="project" value="UniProtKB-UniRule"/>
</dbReference>
<evidence type="ECO:0000256" key="6">
    <source>
        <dbReference type="ARBA" id="ARBA00022801"/>
    </source>
</evidence>
<dbReference type="PROSITE" id="PS51709">
    <property type="entry name" value="G_TRME"/>
    <property type="match status" value="1"/>
</dbReference>
<evidence type="ECO:0000256" key="2">
    <source>
        <dbReference type="ARBA" id="ARBA00022490"/>
    </source>
</evidence>
<keyword evidence="4 10" id="KW-0479">Metal-binding</keyword>
<dbReference type="GO" id="GO:0002098">
    <property type="term" value="P:tRNA wobble uridine modification"/>
    <property type="evidence" value="ECO:0007669"/>
    <property type="project" value="TreeGrafter"/>
</dbReference>
<feature type="binding site" evidence="10">
    <location>
        <begin position="293"/>
        <end position="296"/>
    </location>
    <ligand>
        <name>GTP</name>
        <dbReference type="ChEBI" id="CHEBI:37565"/>
    </ligand>
</feature>
<feature type="binding site" evidence="10">
    <location>
        <position position="270"/>
    </location>
    <ligand>
        <name>K(+)</name>
        <dbReference type="ChEBI" id="CHEBI:29103"/>
    </ligand>
</feature>
<dbReference type="Gene3D" id="1.20.120.430">
    <property type="entry name" value="tRNA modification GTPase MnmE domain 2"/>
    <property type="match status" value="1"/>
</dbReference>
<dbReference type="InterPro" id="IPR027266">
    <property type="entry name" value="TrmE/GcvT-like"/>
</dbReference>
<feature type="binding site" evidence="10">
    <location>
        <position position="104"/>
    </location>
    <ligand>
        <name>(6S)-5-formyl-5,6,7,8-tetrahydrofolate</name>
        <dbReference type="ChEBI" id="CHEBI:57457"/>
    </ligand>
</feature>
<dbReference type="Pfam" id="PF12631">
    <property type="entry name" value="MnmE_helical"/>
    <property type="match status" value="1"/>
</dbReference>
<dbReference type="SUPFAM" id="SSF52540">
    <property type="entry name" value="P-loop containing nucleoside triphosphate hydrolases"/>
    <property type="match status" value="1"/>
</dbReference>
<comment type="subunit">
    <text evidence="10">Homodimer. Heterotetramer of two MnmE and two MnmG subunits.</text>
</comment>
<dbReference type="Pfam" id="PF10396">
    <property type="entry name" value="TrmE_N"/>
    <property type="match status" value="1"/>
</dbReference>
<keyword evidence="8 10" id="KW-0630">Potassium</keyword>
<dbReference type="Proteomes" id="UP000287601">
    <property type="component" value="Chromosome"/>
</dbReference>
<feature type="binding site" evidence="10">
    <location>
        <position position="21"/>
    </location>
    <ligand>
        <name>(6S)-5-formyl-5,6,7,8-tetrahydrofolate</name>
        <dbReference type="ChEBI" id="CHEBI:57457"/>
    </ligand>
</feature>
<comment type="similarity">
    <text evidence="1 10 11">Belongs to the TRAFAC class TrmE-Era-EngA-EngB-Septin-like GTPase superfamily. TrmE GTPase family.</text>
</comment>
<evidence type="ECO:0000256" key="10">
    <source>
        <dbReference type="HAMAP-Rule" id="MF_00379"/>
    </source>
</evidence>
<feature type="binding site" evidence="10">
    <location>
        <position position="143"/>
    </location>
    <ligand>
        <name>(6S)-5-formyl-5,6,7,8-tetrahydrofolate</name>
        <dbReference type="ChEBI" id="CHEBI:57457"/>
    </ligand>
</feature>
<dbReference type="Gene3D" id="3.30.1360.120">
    <property type="entry name" value="Probable tRNA modification gtpase trme, domain 1"/>
    <property type="match status" value="1"/>
</dbReference>
<evidence type="ECO:0000256" key="9">
    <source>
        <dbReference type="ARBA" id="ARBA00023134"/>
    </source>
</evidence>
<comment type="function">
    <text evidence="10">Exhibits a very high intrinsic GTPase hydrolysis rate. Involved in the addition of a carboxymethylaminomethyl (cmnm) group at the wobble position (U34) of certain tRNAs, forming tRNA-cmnm(5)s(2)U34.</text>
</comment>
<dbReference type="PRINTS" id="PR00449">
    <property type="entry name" value="RASTRNSFRMNG"/>
</dbReference>
<feature type="binding site" evidence="10">
    <location>
        <position position="274"/>
    </location>
    <ligand>
        <name>Mg(2+)</name>
        <dbReference type="ChEBI" id="CHEBI:18420"/>
    </ligand>
</feature>
<evidence type="ECO:0000256" key="11">
    <source>
        <dbReference type="RuleBase" id="RU003313"/>
    </source>
</evidence>
<keyword evidence="14" id="KW-1185">Reference proteome</keyword>
<evidence type="ECO:0000256" key="8">
    <source>
        <dbReference type="ARBA" id="ARBA00022958"/>
    </source>
</evidence>
<dbReference type="GO" id="GO:0005829">
    <property type="term" value="C:cytosol"/>
    <property type="evidence" value="ECO:0007669"/>
    <property type="project" value="TreeGrafter"/>
</dbReference>
<evidence type="ECO:0000256" key="5">
    <source>
        <dbReference type="ARBA" id="ARBA00022741"/>
    </source>
</evidence>
<dbReference type="OrthoDB" id="9805918at2"/>
<keyword evidence="6 10" id="KW-0378">Hydrolase</keyword>
<dbReference type="GO" id="GO:0030488">
    <property type="term" value="P:tRNA methylation"/>
    <property type="evidence" value="ECO:0007669"/>
    <property type="project" value="TreeGrafter"/>
</dbReference>
<keyword evidence="2 10" id="KW-0963">Cytoplasm</keyword>
<dbReference type="InterPro" id="IPR018948">
    <property type="entry name" value="GTP-bd_TrmE_N"/>
</dbReference>
<comment type="cofactor">
    <cofactor evidence="10">
        <name>K(+)</name>
        <dbReference type="ChEBI" id="CHEBI:29103"/>
    </cofactor>
    <text evidence="10">Binds 1 potassium ion per subunit.</text>
</comment>
<dbReference type="EC" id="3.6.-.-" evidence="10"/>
<dbReference type="RefSeq" id="WP_128746734.1">
    <property type="nucleotide sequence ID" value="NZ_CP035281.1"/>
</dbReference>
<name>A0A410PYI5_9FIRM</name>
<feature type="binding site" evidence="10">
    <location>
        <begin position="249"/>
        <end position="254"/>
    </location>
    <ligand>
        <name>GTP</name>
        <dbReference type="ChEBI" id="CHEBI:37565"/>
    </ligand>
</feature>
<dbReference type="InterPro" id="IPR004520">
    <property type="entry name" value="GTPase_MnmE"/>
</dbReference>
<comment type="caution">
    <text evidence="10">Lacks conserved residue(s) required for the propagation of feature annotation.</text>
</comment>
<dbReference type="HAMAP" id="MF_00379">
    <property type="entry name" value="GTPase_MnmE"/>
    <property type="match status" value="1"/>
</dbReference>
<dbReference type="KEGG" id="amij:EQM06_12785"/>
<dbReference type="CDD" id="cd14858">
    <property type="entry name" value="TrmE_N"/>
    <property type="match status" value="1"/>
</dbReference>
<evidence type="ECO:0000313" key="14">
    <source>
        <dbReference type="Proteomes" id="UP000287601"/>
    </source>
</evidence>
<dbReference type="InterPro" id="IPR005225">
    <property type="entry name" value="Small_GTP-bd"/>
</dbReference>
<feature type="binding site" evidence="10">
    <location>
        <position position="273"/>
    </location>
    <ligand>
        <name>K(+)</name>
        <dbReference type="ChEBI" id="CHEBI:29103"/>
    </ligand>
</feature>
<keyword evidence="7 10" id="KW-0460">Magnesium</keyword>
<dbReference type="FunFam" id="3.40.50.300:FF:000494">
    <property type="entry name" value="tRNA modification GTPase MnmE"/>
    <property type="match status" value="1"/>
</dbReference>
<feature type="binding site" evidence="10">
    <location>
        <position position="477"/>
    </location>
    <ligand>
        <name>(6S)-5-formyl-5,6,7,8-tetrahydrofolate</name>
        <dbReference type="ChEBI" id="CHEBI:57457"/>
    </ligand>
</feature>
<feature type="binding site" evidence="10">
    <location>
        <position position="253"/>
    </location>
    <ligand>
        <name>Mg(2+)</name>
        <dbReference type="ChEBI" id="CHEBI:18420"/>
    </ligand>
</feature>
<evidence type="ECO:0000313" key="13">
    <source>
        <dbReference type="EMBL" id="QAT44027.1"/>
    </source>
</evidence>
<dbReference type="EMBL" id="CP035281">
    <property type="protein sequence ID" value="QAT44027.1"/>
    <property type="molecule type" value="Genomic_DNA"/>
</dbReference>
<protein>
    <recommendedName>
        <fullName evidence="10">tRNA modification GTPase MnmE</fullName>
        <ecNumber evidence="10">3.6.-.-</ecNumber>
    </recommendedName>
</protein>
<keyword evidence="3 10" id="KW-0819">tRNA processing</keyword>
<dbReference type="CDD" id="cd04164">
    <property type="entry name" value="trmE"/>
    <property type="match status" value="1"/>
</dbReference>
<dbReference type="GO" id="GO:0046872">
    <property type="term" value="F:metal ion binding"/>
    <property type="evidence" value="ECO:0007669"/>
    <property type="project" value="UniProtKB-KW"/>
</dbReference>
<sequence>MEDTIAAVATAYGEGGIGIIRISGEKALSVLNAFFRPMRKHMKQKEQKNVFEPDSVGMTNGEPIVNRRLTYGHIIDYNTNQVLDEVLAVYMKAPYTYTTEDVVEINCHGSIVSLRKVLELVLKSGARMADPGEFTKRAFLNGRLDLTQAEAVIDLIKAKSDKSFDVALGQLDGTLSKNIEQIRNLLMDELVNITVNIDYPDEDIEEITYDTLLNNLLQIGDMIQKLIDSADTGRIIKEGFKVAIVGKPNVGKSSLMNALLRENRAIVTDVPGTTRDTIVEDITIKSIPVKLIDTAGIHHTEDQVEKIGIEKSKESFNEADLVLLILDGSQPLSIEDQEIIEVIGARRTIVLINKMDLGQVVDEKKLLEEMPKASFIHTSVKNGQGIDEIEDKMEELVFNGEVKQSGSTFITNVRHANLLVSAKSALEDAIHMVRLGEALEFIEIDVKRSFELLGEIIGETVSESVIDEVFSRFCLGK</sequence>
<dbReference type="NCBIfam" id="TIGR00231">
    <property type="entry name" value="small_GTP"/>
    <property type="match status" value="1"/>
</dbReference>
<dbReference type="InterPro" id="IPR027368">
    <property type="entry name" value="MnmE_dom2"/>
</dbReference>
<dbReference type="GO" id="GO:0003924">
    <property type="term" value="F:GTPase activity"/>
    <property type="evidence" value="ECO:0007669"/>
    <property type="project" value="UniProtKB-UniRule"/>
</dbReference>
<reference evidence="13 14" key="1">
    <citation type="submission" date="2019-01" db="EMBL/GenBank/DDBJ databases">
        <title>Draft genomes of a novel of Aminipila strains.</title>
        <authorList>
            <person name="Ma S."/>
        </authorList>
    </citation>
    <scope>NUCLEOTIDE SEQUENCE [LARGE SCALE GENOMIC DNA]</scope>
    <source>
        <strain evidence="14">JN-39</strain>
    </source>
</reference>
<accession>A0A410PYI5</accession>
<dbReference type="FunFam" id="3.30.1360.120:FF:000003">
    <property type="entry name" value="tRNA modification GTPase MnmE"/>
    <property type="match status" value="1"/>
</dbReference>
<evidence type="ECO:0000256" key="1">
    <source>
        <dbReference type="ARBA" id="ARBA00011043"/>
    </source>
</evidence>
<feature type="binding site" evidence="10">
    <location>
        <position position="249"/>
    </location>
    <ligand>
        <name>K(+)</name>
        <dbReference type="ChEBI" id="CHEBI:29103"/>
    </ligand>
</feature>
<feature type="binding site" evidence="10">
    <location>
        <position position="268"/>
    </location>
    <ligand>
        <name>K(+)</name>
        <dbReference type="ChEBI" id="CHEBI:29103"/>
    </ligand>
</feature>
<evidence type="ECO:0000259" key="12">
    <source>
        <dbReference type="PROSITE" id="PS51709"/>
    </source>
</evidence>
<keyword evidence="5 10" id="KW-0547">Nucleotide-binding</keyword>
<dbReference type="GO" id="GO:0042802">
    <property type="term" value="F:identical protein binding"/>
    <property type="evidence" value="ECO:0007669"/>
    <property type="project" value="UniProtKB-ARBA"/>
</dbReference>
<dbReference type="PANTHER" id="PTHR42714">
    <property type="entry name" value="TRNA MODIFICATION GTPASE GTPBP3"/>
    <property type="match status" value="1"/>
</dbReference>
<dbReference type="NCBIfam" id="TIGR00450">
    <property type="entry name" value="mnmE_trmE_thdF"/>
    <property type="match status" value="1"/>
</dbReference>
<dbReference type="AlphaFoldDB" id="A0A410PYI5"/>
<evidence type="ECO:0000256" key="4">
    <source>
        <dbReference type="ARBA" id="ARBA00022723"/>
    </source>
</evidence>
<feature type="binding site" evidence="10">
    <location>
        <begin position="268"/>
        <end position="274"/>
    </location>
    <ligand>
        <name>GTP</name>
        <dbReference type="ChEBI" id="CHEBI:37565"/>
    </ligand>
</feature>
<dbReference type="Pfam" id="PF01926">
    <property type="entry name" value="MMR_HSR1"/>
    <property type="match status" value="1"/>
</dbReference>
<dbReference type="InterPro" id="IPR027417">
    <property type="entry name" value="P-loop_NTPase"/>
</dbReference>
<organism evidence="13 14">
    <name type="scientific">Aminipila luticellarii</name>
    <dbReference type="NCBI Taxonomy" id="2507160"/>
    <lineage>
        <taxon>Bacteria</taxon>
        <taxon>Bacillati</taxon>
        <taxon>Bacillota</taxon>
        <taxon>Clostridia</taxon>
        <taxon>Peptostreptococcales</taxon>
        <taxon>Anaerovoracaceae</taxon>
        <taxon>Aminipila</taxon>
    </lineage>
</organism>
<dbReference type="Gene3D" id="3.40.50.300">
    <property type="entry name" value="P-loop containing nucleotide triphosphate hydrolases"/>
    <property type="match status" value="1"/>
</dbReference>
<dbReference type="PANTHER" id="PTHR42714:SF2">
    <property type="entry name" value="TRNA MODIFICATION GTPASE GTPBP3, MITOCHONDRIAL"/>
    <property type="match status" value="1"/>
</dbReference>
<evidence type="ECO:0000256" key="7">
    <source>
        <dbReference type="ARBA" id="ARBA00022842"/>
    </source>
</evidence>
<gene>
    <name evidence="10 13" type="primary">mnmE</name>
    <name evidence="10" type="synonym">trmE</name>
    <name evidence="13" type="ORF">EQM06_12785</name>
</gene>
<dbReference type="InterPro" id="IPR025867">
    <property type="entry name" value="MnmE_helical"/>
</dbReference>
<feature type="domain" description="TrmE-type G" evidence="12">
    <location>
        <begin position="239"/>
        <end position="398"/>
    </location>
</feature>
<comment type="subcellular location">
    <subcellularLocation>
        <location evidence="10">Cytoplasm</location>
    </subcellularLocation>
</comment>
<dbReference type="InterPro" id="IPR031168">
    <property type="entry name" value="G_TrmE"/>
</dbReference>
<proteinExistence type="inferred from homology"/>